<dbReference type="GO" id="GO:0005856">
    <property type="term" value="C:cytoskeleton"/>
    <property type="evidence" value="ECO:0007669"/>
    <property type="project" value="UniProtKB-SubCell"/>
</dbReference>
<sequence length="129" mass="13791">MGSILTQTIPSLNHKKYDNSPKIVSSASCTTHCLAPLAKVIHDKFGIVEGYVKTVHATIVTYKTVEDPSGKLYCDGCGAAQNIIIASIGAANIQWSPFYPSDFSSSPERQGQVFLLLMENSAHPIPGPG</sequence>
<dbReference type="GO" id="GO:0005829">
    <property type="term" value="C:cytosol"/>
    <property type="evidence" value="ECO:0007669"/>
    <property type="project" value="UniProtKB-SubCell"/>
</dbReference>
<comment type="subcellular location">
    <subcellularLocation>
        <location evidence="2">Cytoplasm</location>
        <location evidence="2">Cytoskeleton</location>
    </subcellularLocation>
    <subcellularLocation>
        <location evidence="3">Cytoplasm</location>
        <location evidence="3">Cytosol</location>
    </subcellularLocation>
    <subcellularLocation>
        <location evidence="1">Nucleus</location>
    </subcellularLocation>
</comment>
<evidence type="ECO:0000256" key="7">
    <source>
        <dbReference type="ARBA" id="ARBA00022490"/>
    </source>
</evidence>
<keyword evidence="7" id="KW-0963">Cytoplasm</keyword>
<dbReference type="EC" id="1.2.1.12" evidence="6"/>
<dbReference type="SUPFAM" id="SSF55347">
    <property type="entry name" value="Glyceraldehyde-3-phosphate dehydrogenase-like, C-terminal domain"/>
    <property type="match status" value="1"/>
</dbReference>
<keyword evidence="13" id="KW-0520">NAD</keyword>
<dbReference type="InParanoid" id="G3H146"/>
<evidence type="ECO:0000256" key="3">
    <source>
        <dbReference type="ARBA" id="ARBA00004514"/>
    </source>
</evidence>
<evidence type="ECO:0000256" key="15">
    <source>
        <dbReference type="ARBA" id="ARBA00023212"/>
    </source>
</evidence>
<evidence type="ECO:0000256" key="6">
    <source>
        <dbReference type="ARBA" id="ARBA00013119"/>
    </source>
</evidence>
<comment type="catalytic activity">
    <reaction evidence="19">
        <text>D-glyceraldehyde 3-phosphate + phosphate + NAD(+) = (2R)-3-phospho-glyceroyl phosphate + NADH + H(+)</text>
        <dbReference type="Rhea" id="RHEA:10300"/>
        <dbReference type="ChEBI" id="CHEBI:15378"/>
        <dbReference type="ChEBI" id="CHEBI:43474"/>
        <dbReference type="ChEBI" id="CHEBI:57540"/>
        <dbReference type="ChEBI" id="CHEBI:57604"/>
        <dbReference type="ChEBI" id="CHEBI:57945"/>
        <dbReference type="ChEBI" id="CHEBI:59776"/>
        <dbReference type="EC" id="1.2.1.12"/>
    </reaction>
</comment>
<evidence type="ECO:0000256" key="2">
    <source>
        <dbReference type="ARBA" id="ARBA00004245"/>
    </source>
</evidence>
<dbReference type="GO" id="GO:0004365">
    <property type="term" value="F:glyceraldehyde-3-phosphate dehydrogenase (NAD+) (phosphorylating) activity"/>
    <property type="evidence" value="ECO:0007669"/>
    <property type="project" value="UniProtKB-EC"/>
</dbReference>
<keyword evidence="14" id="KW-0324">Glycolysis</keyword>
<evidence type="ECO:0000256" key="17">
    <source>
        <dbReference type="ARBA" id="ARBA00031890"/>
    </source>
</evidence>
<dbReference type="Gene3D" id="3.30.360.10">
    <property type="entry name" value="Dihydrodipicolinate Reductase, domain 2"/>
    <property type="match status" value="1"/>
</dbReference>
<evidence type="ECO:0000256" key="16">
    <source>
        <dbReference type="ARBA" id="ARBA00023242"/>
    </source>
</evidence>
<dbReference type="GO" id="GO:0016740">
    <property type="term" value="F:transferase activity"/>
    <property type="evidence" value="ECO:0007669"/>
    <property type="project" value="UniProtKB-KW"/>
</dbReference>
<evidence type="ECO:0000256" key="19">
    <source>
        <dbReference type="ARBA" id="ARBA00047698"/>
    </source>
</evidence>
<evidence type="ECO:0000313" key="22">
    <source>
        <dbReference type="EMBL" id="EGV92613.1"/>
    </source>
</evidence>
<dbReference type="InterPro" id="IPR020829">
    <property type="entry name" value="GlycerAld_3-P_DH_cat"/>
</dbReference>
<gene>
    <name evidence="22" type="ORF">I79_003870</name>
</gene>
<dbReference type="AlphaFoldDB" id="G3H146"/>
<comment type="similarity">
    <text evidence="5">Belongs to the glyceraldehyde-3-phosphate dehydrogenase family.</text>
</comment>
<protein>
    <recommendedName>
        <fullName evidence="6">glyceraldehyde-3-phosphate dehydrogenase (phosphorylating)</fullName>
        <ecNumber evidence="6">1.2.1.12</ecNumber>
    </recommendedName>
    <alternativeName>
        <fullName evidence="17">Peptidyl-cysteine S-nitrosylase GAPDH</fullName>
    </alternativeName>
</protein>
<dbReference type="GO" id="GO:0006915">
    <property type="term" value="P:apoptotic process"/>
    <property type="evidence" value="ECO:0007669"/>
    <property type="project" value="UniProtKB-KW"/>
</dbReference>
<accession>G3H146</accession>
<evidence type="ECO:0000256" key="11">
    <source>
        <dbReference type="ARBA" id="ARBA00022845"/>
    </source>
</evidence>
<evidence type="ECO:0000256" key="13">
    <source>
        <dbReference type="ARBA" id="ARBA00023027"/>
    </source>
</evidence>
<name>G3H146_CRIGR</name>
<comment type="catalytic activity">
    <reaction evidence="20">
        <text>S-nitroso-L-cysteinyl-[GAPDH] + L-cysteinyl-[protein] = L-cysteinyl-[GAPDH] + S-nitroso-L-cysteinyl-[protein]</text>
        <dbReference type="Rhea" id="RHEA:66684"/>
        <dbReference type="Rhea" id="RHEA-COMP:10131"/>
        <dbReference type="Rhea" id="RHEA-COMP:17089"/>
        <dbReference type="Rhea" id="RHEA-COMP:17090"/>
        <dbReference type="Rhea" id="RHEA-COMP:17091"/>
        <dbReference type="ChEBI" id="CHEBI:29950"/>
        <dbReference type="ChEBI" id="CHEBI:149494"/>
    </reaction>
    <physiologicalReaction direction="left-to-right" evidence="20">
        <dbReference type="Rhea" id="RHEA:66685"/>
    </physiologicalReaction>
</comment>
<evidence type="ECO:0000256" key="9">
    <source>
        <dbReference type="ARBA" id="ARBA00022703"/>
    </source>
</evidence>
<evidence type="ECO:0000259" key="21">
    <source>
        <dbReference type="Pfam" id="PF02800"/>
    </source>
</evidence>
<keyword evidence="12" id="KW-0560">Oxidoreductase</keyword>
<dbReference type="InterPro" id="IPR020831">
    <property type="entry name" value="GlycerAld/Erythrose_P_DH"/>
</dbReference>
<keyword evidence="11" id="KW-0810">Translation regulation</keyword>
<proteinExistence type="inferred from homology"/>
<feature type="domain" description="Glyceraldehyde 3-phosphate dehydrogenase catalytic" evidence="21">
    <location>
        <begin position="34"/>
        <end position="91"/>
    </location>
</feature>
<dbReference type="InterPro" id="IPR020830">
    <property type="entry name" value="GlycerAld_3-P_DH_AS"/>
</dbReference>
<evidence type="ECO:0000256" key="20">
    <source>
        <dbReference type="ARBA" id="ARBA00048005"/>
    </source>
</evidence>
<evidence type="ECO:0000256" key="10">
    <source>
        <dbReference type="ARBA" id="ARBA00022799"/>
    </source>
</evidence>
<reference evidence="23" key="1">
    <citation type="journal article" date="2011" name="Nat. Biotechnol.">
        <title>The genomic sequence of the Chinese hamster ovary (CHO)-K1 cell line.</title>
        <authorList>
            <person name="Xu X."/>
            <person name="Nagarajan H."/>
            <person name="Lewis N.E."/>
            <person name="Pan S."/>
            <person name="Cai Z."/>
            <person name="Liu X."/>
            <person name="Chen W."/>
            <person name="Xie M."/>
            <person name="Wang W."/>
            <person name="Hammond S."/>
            <person name="Andersen M.R."/>
            <person name="Neff N."/>
            <person name="Passarelli B."/>
            <person name="Koh W."/>
            <person name="Fan H.C."/>
            <person name="Wang J."/>
            <person name="Gui Y."/>
            <person name="Lee K.H."/>
            <person name="Betenbaugh M.J."/>
            <person name="Quake S.R."/>
            <person name="Famili I."/>
            <person name="Palsson B.O."/>
            <person name="Wang J."/>
        </authorList>
    </citation>
    <scope>NUCLEOTIDE SEQUENCE [LARGE SCALE GENOMIC DNA]</scope>
    <source>
        <strain evidence="23">CHO K1 cell line</strain>
    </source>
</reference>
<dbReference type="PANTHER" id="PTHR10836">
    <property type="entry name" value="GLYCERALDEHYDE 3-PHOSPHATE DEHYDROGENASE"/>
    <property type="match status" value="1"/>
</dbReference>
<dbReference type="Proteomes" id="UP000001075">
    <property type="component" value="Unassembled WGS sequence"/>
</dbReference>
<organism evidence="22 23">
    <name type="scientific">Cricetulus griseus</name>
    <name type="common">Chinese hamster</name>
    <name type="synonym">Cricetulus barabensis griseus</name>
    <dbReference type="NCBI Taxonomy" id="10029"/>
    <lineage>
        <taxon>Eukaryota</taxon>
        <taxon>Metazoa</taxon>
        <taxon>Chordata</taxon>
        <taxon>Craniata</taxon>
        <taxon>Vertebrata</taxon>
        <taxon>Euteleostomi</taxon>
        <taxon>Mammalia</taxon>
        <taxon>Eutheria</taxon>
        <taxon>Euarchontoglires</taxon>
        <taxon>Glires</taxon>
        <taxon>Rodentia</taxon>
        <taxon>Myomorpha</taxon>
        <taxon>Muroidea</taxon>
        <taxon>Cricetidae</taxon>
        <taxon>Cricetinae</taxon>
        <taxon>Cricetulus</taxon>
    </lineage>
</organism>
<keyword evidence="9" id="KW-0053">Apoptosis</keyword>
<evidence type="ECO:0000256" key="5">
    <source>
        <dbReference type="ARBA" id="ARBA00007406"/>
    </source>
</evidence>
<dbReference type="PROSITE" id="PS00071">
    <property type="entry name" value="GAPDH"/>
    <property type="match status" value="1"/>
</dbReference>
<dbReference type="GO" id="GO:0005634">
    <property type="term" value="C:nucleus"/>
    <property type="evidence" value="ECO:0007669"/>
    <property type="project" value="UniProtKB-SubCell"/>
</dbReference>
<dbReference type="GO" id="GO:0006096">
    <property type="term" value="P:glycolytic process"/>
    <property type="evidence" value="ECO:0007669"/>
    <property type="project" value="UniProtKB-KW"/>
</dbReference>
<evidence type="ECO:0000256" key="8">
    <source>
        <dbReference type="ARBA" id="ARBA00022679"/>
    </source>
</evidence>
<dbReference type="STRING" id="10029.G3H146"/>
<keyword evidence="16" id="KW-0539">Nucleus</keyword>
<dbReference type="EMBL" id="JH000101">
    <property type="protein sequence ID" value="EGV92613.1"/>
    <property type="molecule type" value="Genomic_DNA"/>
</dbReference>
<comment type="subunit">
    <text evidence="18">Homotetramer. Interacts with TPPP; the interaction is direct. Interacts (when S-nitrosylated) with SIAH1; leading to nuclear translocation. Interacts with RILPL1/GOSPEL, leading to prevent the interaction between GAPDH and SIAH1 and prevent nuclear translocation. Interacts with CHP1; the interaction increases the binding of CHP1 with microtubules. Associates with microtubules. Interacts with EIF1AD, USP25, PRKCI and WARS1. Interacts with phosphorylated RPL13A; inhibited by oxidatively-modified low-densitity lipoprotein (LDL(ox)). Component of the GAIT complex. Interacts with FKBP6; leading to inhibit GAPDH catalytic activity. Interacts with TRAF2, promoting TRAF2 ubiquitination. Interacts with TRAF3, promoting TRAF3 ubiquitination.</text>
</comment>
<evidence type="ECO:0000256" key="14">
    <source>
        <dbReference type="ARBA" id="ARBA00023152"/>
    </source>
</evidence>
<evidence type="ECO:0000256" key="4">
    <source>
        <dbReference type="ARBA" id="ARBA00004869"/>
    </source>
</evidence>
<evidence type="ECO:0000256" key="18">
    <source>
        <dbReference type="ARBA" id="ARBA00046997"/>
    </source>
</evidence>
<evidence type="ECO:0000256" key="12">
    <source>
        <dbReference type="ARBA" id="ARBA00023002"/>
    </source>
</evidence>
<dbReference type="PANTHER" id="PTHR10836:SF111">
    <property type="entry name" value="GLYCERALDEHYDE-3-PHOSPHATE DEHYDROGENASE"/>
    <property type="match status" value="1"/>
</dbReference>
<keyword evidence="10" id="KW-0702">S-nitrosylation</keyword>
<dbReference type="Gene3D" id="3.40.50.720">
    <property type="entry name" value="NAD(P)-binding Rossmann-like Domain"/>
    <property type="match status" value="1"/>
</dbReference>
<evidence type="ECO:0000313" key="23">
    <source>
        <dbReference type="Proteomes" id="UP000001075"/>
    </source>
</evidence>
<keyword evidence="8" id="KW-0808">Transferase</keyword>
<evidence type="ECO:0000256" key="1">
    <source>
        <dbReference type="ARBA" id="ARBA00004123"/>
    </source>
</evidence>
<dbReference type="Pfam" id="PF02800">
    <property type="entry name" value="Gp_dh_C"/>
    <property type="match status" value="1"/>
</dbReference>
<dbReference type="GO" id="GO:0006417">
    <property type="term" value="P:regulation of translation"/>
    <property type="evidence" value="ECO:0007669"/>
    <property type="project" value="UniProtKB-KW"/>
</dbReference>
<dbReference type="PRINTS" id="PR00078">
    <property type="entry name" value="G3PDHDRGNASE"/>
</dbReference>
<keyword evidence="15" id="KW-0206">Cytoskeleton</keyword>
<comment type="pathway">
    <text evidence="4">Carbohydrate degradation; glycolysis; pyruvate from D-glyceraldehyde 3-phosphate: step 1/5.</text>
</comment>